<keyword evidence="3" id="KW-1185">Reference proteome</keyword>
<feature type="signal peptide" evidence="1">
    <location>
        <begin position="1"/>
        <end position="27"/>
    </location>
</feature>
<dbReference type="AlphaFoldDB" id="G0MJB7"/>
<evidence type="ECO:0008006" key="4">
    <source>
        <dbReference type="Google" id="ProtNLM"/>
    </source>
</evidence>
<name>G0MJB7_CAEBE</name>
<protein>
    <recommendedName>
        <fullName evidence="4">Secreted protein</fullName>
    </recommendedName>
</protein>
<gene>
    <name evidence="2" type="ORF">CAEBREN_10183</name>
</gene>
<keyword evidence="1" id="KW-0732">Signal</keyword>
<dbReference type="InParanoid" id="G0MJB7"/>
<accession>G0MJB7</accession>
<feature type="chain" id="PRO_5003404015" description="Secreted protein" evidence="1">
    <location>
        <begin position="28"/>
        <end position="169"/>
    </location>
</feature>
<evidence type="ECO:0000313" key="2">
    <source>
        <dbReference type="EMBL" id="EGT32519.1"/>
    </source>
</evidence>
<reference evidence="3" key="1">
    <citation type="submission" date="2011-07" db="EMBL/GenBank/DDBJ databases">
        <authorList>
            <consortium name="Caenorhabditis brenneri Sequencing and Analysis Consortium"/>
            <person name="Wilson R.K."/>
        </authorList>
    </citation>
    <scope>NUCLEOTIDE SEQUENCE [LARGE SCALE GENOMIC DNA]</scope>
    <source>
        <strain evidence="3">PB2801</strain>
    </source>
</reference>
<sequence length="169" mass="18890">MVELGFRQATILLSLLTVMVTSSTTDGGEFGMGDLIKKYPKIGEALNRSLARSKLLKPAPVTKSNDTIFVQWIQHLKDGKEYIEKPKDSSLDIIRTTFLTVFEGDYGVEVSEQAKDCRSRAFAFAYVACNRPCDRLVDLFINTCSIEKTEGFPAWGMSALCCPEMMKKN</sequence>
<dbReference type="EMBL" id="GL379797">
    <property type="protein sequence ID" value="EGT32519.1"/>
    <property type="molecule type" value="Genomic_DNA"/>
</dbReference>
<dbReference type="HOGENOM" id="CLU_120633_0_0_1"/>
<dbReference type="Proteomes" id="UP000008068">
    <property type="component" value="Unassembled WGS sequence"/>
</dbReference>
<proteinExistence type="predicted"/>
<organism evidence="3">
    <name type="scientific">Caenorhabditis brenneri</name>
    <name type="common">Nematode worm</name>
    <dbReference type="NCBI Taxonomy" id="135651"/>
    <lineage>
        <taxon>Eukaryota</taxon>
        <taxon>Metazoa</taxon>
        <taxon>Ecdysozoa</taxon>
        <taxon>Nematoda</taxon>
        <taxon>Chromadorea</taxon>
        <taxon>Rhabditida</taxon>
        <taxon>Rhabditina</taxon>
        <taxon>Rhabditomorpha</taxon>
        <taxon>Rhabditoidea</taxon>
        <taxon>Rhabditidae</taxon>
        <taxon>Peloderinae</taxon>
        <taxon>Caenorhabditis</taxon>
    </lineage>
</organism>
<evidence type="ECO:0000313" key="3">
    <source>
        <dbReference type="Proteomes" id="UP000008068"/>
    </source>
</evidence>
<evidence type="ECO:0000256" key="1">
    <source>
        <dbReference type="SAM" id="SignalP"/>
    </source>
</evidence>